<dbReference type="Proteomes" id="UP001168877">
    <property type="component" value="Unassembled WGS sequence"/>
</dbReference>
<feature type="domain" description="Helicase C-terminal" evidence="5">
    <location>
        <begin position="13"/>
        <end position="150"/>
    </location>
</feature>
<dbReference type="Pfam" id="PF00271">
    <property type="entry name" value="Helicase_C"/>
    <property type="match status" value="1"/>
</dbReference>
<dbReference type="GO" id="GO:0005829">
    <property type="term" value="C:cytosol"/>
    <property type="evidence" value="ECO:0007669"/>
    <property type="project" value="TreeGrafter"/>
</dbReference>
<evidence type="ECO:0000259" key="5">
    <source>
        <dbReference type="PROSITE" id="PS51194"/>
    </source>
</evidence>
<dbReference type="GO" id="GO:0005524">
    <property type="term" value="F:ATP binding"/>
    <property type="evidence" value="ECO:0007669"/>
    <property type="project" value="UniProtKB-KW"/>
</dbReference>
<evidence type="ECO:0000256" key="1">
    <source>
        <dbReference type="ARBA" id="ARBA00022741"/>
    </source>
</evidence>
<sequence>MPKYEIIFSRSVEYTKTTYTTNSRNRGCRMLGRRPQYFHRTTICRKEQNCRGLSSLLEELDQKAAALHSFKSQSLRLSSLLRFKSGQASILLATDIASHGLDIPTADLAINYDIPMNLRDYVHHVWRTARAGRGGLSVSFVSQIPSKLKK</sequence>
<dbReference type="InterPro" id="IPR027417">
    <property type="entry name" value="P-loop_NTPase"/>
</dbReference>
<proteinExistence type="predicted"/>
<accession>A0AA39SF20</accession>
<evidence type="ECO:0000313" key="6">
    <source>
        <dbReference type="EMBL" id="KAK0596776.1"/>
    </source>
</evidence>
<protein>
    <recommendedName>
        <fullName evidence="5">Helicase C-terminal domain-containing protein</fullName>
    </recommendedName>
</protein>
<keyword evidence="3" id="KW-0347">Helicase</keyword>
<dbReference type="GO" id="GO:0003724">
    <property type="term" value="F:RNA helicase activity"/>
    <property type="evidence" value="ECO:0007669"/>
    <property type="project" value="TreeGrafter"/>
</dbReference>
<keyword evidence="2" id="KW-0378">Hydrolase</keyword>
<reference evidence="6" key="2">
    <citation type="submission" date="2023-06" db="EMBL/GenBank/DDBJ databases">
        <authorList>
            <person name="Swenson N.G."/>
            <person name="Wegrzyn J.L."/>
            <person name="Mcevoy S.L."/>
        </authorList>
    </citation>
    <scope>NUCLEOTIDE SEQUENCE</scope>
    <source>
        <strain evidence="6">NS2018</strain>
        <tissue evidence="6">Leaf</tissue>
    </source>
</reference>
<dbReference type="SUPFAM" id="SSF52540">
    <property type="entry name" value="P-loop containing nucleoside triphosphate hydrolases"/>
    <property type="match status" value="1"/>
</dbReference>
<evidence type="ECO:0000313" key="7">
    <source>
        <dbReference type="Proteomes" id="UP001168877"/>
    </source>
</evidence>
<keyword evidence="4" id="KW-0067">ATP-binding</keyword>
<dbReference type="PROSITE" id="PS51194">
    <property type="entry name" value="HELICASE_CTER"/>
    <property type="match status" value="1"/>
</dbReference>
<gene>
    <name evidence="6" type="ORF">LWI29_018941</name>
</gene>
<organism evidence="6 7">
    <name type="scientific">Acer saccharum</name>
    <name type="common">Sugar maple</name>
    <dbReference type="NCBI Taxonomy" id="4024"/>
    <lineage>
        <taxon>Eukaryota</taxon>
        <taxon>Viridiplantae</taxon>
        <taxon>Streptophyta</taxon>
        <taxon>Embryophyta</taxon>
        <taxon>Tracheophyta</taxon>
        <taxon>Spermatophyta</taxon>
        <taxon>Magnoliopsida</taxon>
        <taxon>eudicotyledons</taxon>
        <taxon>Gunneridae</taxon>
        <taxon>Pentapetalae</taxon>
        <taxon>rosids</taxon>
        <taxon>malvids</taxon>
        <taxon>Sapindales</taxon>
        <taxon>Sapindaceae</taxon>
        <taxon>Hippocastanoideae</taxon>
        <taxon>Acereae</taxon>
        <taxon>Acer</taxon>
    </lineage>
</organism>
<evidence type="ECO:0000256" key="4">
    <source>
        <dbReference type="ARBA" id="ARBA00022840"/>
    </source>
</evidence>
<dbReference type="GO" id="GO:0016787">
    <property type="term" value="F:hydrolase activity"/>
    <property type="evidence" value="ECO:0007669"/>
    <property type="project" value="UniProtKB-KW"/>
</dbReference>
<keyword evidence="1" id="KW-0547">Nucleotide-binding</keyword>
<dbReference type="PANTHER" id="PTHR47959:SF24">
    <property type="entry name" value="ATP-DEPENDENT RNA HELICASE"/>
    <property type="match status" value="1"/>
</dbReference>
<dbReference type="AlphaFoldDB" id="A0AA39SF20"/>
<keyword evidence="7" id="KW-1185">Reference proteome</keyword>
<comment type="caution">
    <text evidence="6">The sequence shown here is derived from an EMBL/GenBank/DDBJ whole genome shotgun (WGS) entry which is preliminary data.</text>
</comment>
<evidence type="ECO:0000256" key="2">
    <source>
        <dbReference type="ARBA" id="ARBA00022801"/>
    </source>
</evidence>
<name>A0AA39SF20_ACESA</name>
<dbReference type="EMBL" id="JAUESC010000004">
    <property type="protein sequence ID" value="KAK0596776.1"/>
    <property type="molecule type" value="Genomic_DNA"/>
</dbReference>
<dbReference type="CDD" id="cd18787">
    <property type="entry name" value="SF2_C_DEAD"/>
    <property type="match status" value="1"/>
</dbReference>
<dbReference type="PANTHER" id="PTHR47959">
    <property type="entry name" value="ATP-DEPENDENT RNA HELICASE RHLE-RELATED"/>
    <property type="match status" value="1"/>
</dbReference>
<reference evidence="6" key="1">
    <citation type="journal article" date="2022" name="Plant J.">
        <title>Strategies of tolerance reflected in two North American maple genomes.</title>
        <authorList>
            <person name="McEvoy S.L."/>
            <person name="Sezen U.U."/>
            <person name="Trouern-Trend A."/>
            <person name="McMahon S.M."/>
            <person name="Schaberg P.G."/>
            <person name="Yang J."/>
            <person name="Wegrzyn J.L."/>
            <person name="Swenson N.G."/>
        </authorList>
    </citation>
    <scope>NUCLEOTIDE SEQUENCE</scope>
    <source>
        <strain evidence="6">NS2018</strain>
    </source>
</reference>
<dbReference type="Gene3D" id="3.40.50.300">
    <property type="entry name" value="P-loop containing nucleotide triphosphate hydrolases"/>
    <property type="match status" value="1"/>
</dbReference>
<evidence type="ECO:0000256" key="3">
    <source>
        <dbReference type="ARBA" id="ARBA00022806"/>
    </source>
</evidence>
<dbReference type="InterPro" id="IPR050079">
    <property type="entry name" value="DEAD_box_RNA_helicase"/>
</dbReference>
<dbReference type="InterPro" id="IPR001650">
    <property type="entry name" value="Helicase_C-like"/>
</dbReference>
<dbReference type="SMART" id="SM00490">
    <property type="entry name" value="HELICc"/>
    <property type="match status" value="1"/>
</dbReference>